<keyword evidence="3" id="KW-0808">Transferase</keyword>
<dbReference type="EC" id="2.7.13.3" evidence="2"/>
<dbReference type="Gene3D" id="3.30.565.10">
    <property type="entry name" value="Histidine kinase-like ATPase, C-terminal domain"/>
    <property type="match status" value="1"/>
</dbReference>
<dbReference type="SUPFAM" id="SSF55874">
    <property type="entry name" value="ATPase domain of HSP90 chaperone/DNA topoisomerase II/histidine kinase"/>
    <property type="match status" value="1"/>
</dbReference>
<organism evidence="7 8">
    <name type="scientific">Tianweitania populi</name>
    <dbReference type="NCBI Taxonomy" id="1607949"/>
    <lineage>
        <taxon>Bacteria</taxon>
        <taxon>Pseudomonadati</taxon>
        <taxon>Pseudomonadota</taxon>
        <taxon>Alphaproteobacteria</taxon>
        <taxon>Hyphomicrobiales</taxon>
        <taxon>Phyllobacteriaceae</taxon>
        <taxon>Tianweitania</taxon>
    </lineage>
</organism>
<comment type="catalytic activity">
    <reaction evidence="1">
        <text>ATP + protein L-histidine = ADP + protein N-phospho-L-histidine.</text>
        <dbReference type="EC" id="2.7.13.3"/>
    </reaction>
</comment>
<dbReference type="Pfam" id="PF02518">
    <property type="entry name" value="HATPase_c"/>
    <property type="match status" value="1"/>
</dbReference>
<evidence type="ECO:0000313" key="7">
    <source>
        <dbReference type="EMBL" id="GHD21922.1"/>
    </source>
</evidence>
<dbReference type="InterPro" id="IPR036890">
    <property type="entry name" value="HATPase_C_sf"/>
</dbReference>
<dbReference type="AlphaFoldDB" id="A0A8J3DUK1"/>
<evidence type="ECO:0000256" key="1">
    <source>
        <dbReference type="ARBA" id="ARBA00000085"/>
    </source>
</evidence>
<keyword evidence="4" id="KW-0418">Kinase</keyword>
<accession>A0A8J3DUK1</accession>
<gene>
    <name evidence="7" type="ORF">GCM10016234_35710</name>
</gene>
<dbReference type="InterPro" id="IPR050482">
    <property type="entry name" value="Sensor_HK_TwoCompSys"/>
</dbReference>
<sequence>MGNNIMFIEDQEKVSVSDNGAWADAYLSARLHLSRELHDRVGWDLTAFSYELFAVENDPTDRLKIATLRKRLDTLNGTLRGLACDMRCIQHRGLVEVISNQMQTWSQVTQIPTLVELNTPHVDVGSHCADLITAVIGELLTNVAKHAPSSTHVLVRLHQSAIGTLEITFSDDGNGIDLEKAYDRSGRHLGLHCVRERLAELKGNLQIEPNHPRGARMLIHIPDARW</sequence>
<evidence type="ECO:0000313" key="8">
    <source>
        <dbReference type="Proteomes" id="UP000630142"/>
    </source>
</evidence>
<name>A0A8J3DUK1_9HYPH</name>
<feature type="domain" description="Histidine kinase" evidence="6">
    <location>
        <begin position="132"/>
        <end position="225"/>
    </location>
</feature>
<dbReference type="GO" id="GO:0004673">
    <property type="term" value="F:protein histidine kinase activity"/>
    <property type="evidence" value="ECO:0007669"/>
    <property type="project" value="UniProtKB-EC"/>
</dbReference>
<dbReference type="PANTHER" id="PTHR24421:SF10">
    <property type="entry name" value="NITRATE_NITRITE SENSOR PROTEIN NARQ"/>
    <property type="match status" value="1"/>
</dbReference>
<reference evidence="7" key="1">
    <citation type="journal article" date="2014" name="Int. J. Syst. Evol. Microbiol.">
        <title>Complete genome sequence of Corynebacterium casei LMG S-19264T (=DSM 44701T), isolated from a smear-ripened cheese.</title>
        <authorList>
            <consortium name="US DOE Joint Genome Institute (JGI-PGF)"/>
            <person name="Walter F."/>
            <person name="Albersmeier A."/>
            <person name="Kalinowski J."/>
            <person name="Ruckert C."/>
        </authorList>
    </citation>
    <scope>NUCLEOTIDE SEQUENCE</scope>
    <source>
        <strain evidence="7">KCTC 42249</strain>
    </source>
</reference>
<reference evidence="7" key="2">
    <citation type="submission" date="2020-09" db="EMBL/GenBank/DDBJ databases">
        <authorList>
            <person name="Sun Q."/>
            <person name="Kim S."/>
        </authorList>
    </citation>
    <scope>NUCLEOTIDE SEQUENCE</scope>
    <source>
        <strain evidence="7">KCTC 42249</strain>
    </source>
</reference>
<dbReference type="PANTHER" id="PTHR24421">
    <property type="entry name" value="NITRATE/NITRITE SENSOR PROTEIN NARX-RELATED"/>
    <property type="match status" value="1"/>
</dbReference>
<proteinExistence type="predicted"/>
<evidence type="ECO:0000256" key="4">
    <source>
        <dbReference type="ARBA" id="ARBA00022777"/>
    </source>
</evidence>
<dbReference type="CDD" id="cd16917">
    <property type="entry name" value="HATPase_UhpB-NarQ-NarX-like"/>
    <property type="match status" value="1"/>
</dbReference>
<evidence type="ECO:0000256" key="2">
    <source>
        <dbReference type="ARBA" id="ARBA00012438"/>
    </source>
</evidence>
<protein>
    <recommendedName>
        <fullName evidence="2">histidine kinase</fullName>
        <ecNumber evidence="2">2.7.13.3</ecNumber>
    </recommendedName>
</protein>
<evidence type="ECO:0000259" key="6">
    <source>
        <dbReference type="PROSITE" id="PS50109"/>
    </source>
</evidence>
<evidence type="ECO:0000256" key="5">
    <source>
        <dbReference type="ARBA" id="ARBA00023012"/>
    </source>
</evidence>
<dbReference type="PROSITE" id="PS50109">
    <property type="entry name" value="HIS_KIN"/>
    <property type="match status" value="1"/>
</dbReference>
<dbReference type="Proteomes" id="UP000630142">
    <property type="component" value="Unassembled WGS sequence"/>
</dbReference>
<keyword evidence="5" id="KW-0902">Two-component regulatory system</keyword>
<dbReference type="EMBL" id="BMZQ01000004">
    <property type="protein sequence ID" value="GHD21922.1"/>
    <property type="molecule type" value="Genomic_DNA"/>
</dbReference>
<dbReference type="SMART" id="SM00387">
    <property type="entry name" value="HATPase_c"/>
    <property type="match status" value="1"/>
</dbReference>
<dbReference type="GO" id="GO:0000160">
    <property type="term" value="P:phosphorelay signal transduction system"/>
    <property type="evidence" value="ECO:0007669"/>
    <property type="project" value="UniProtKB-KW"/>
</dbReference>
<comment type="caution">
    <text evidence="7">The sequence shown here is derived from an EMBL/GenBank/DDBJ whole genome shotgun (WGS) entry which is preliminary data.</text>
</comment>
<dbReference type="InterPro" id="IPR005467">
    <property type="entry name" value="His_kinase_dom"/>
</dbReference>
<keyword evidence="8" id="KW-1185">Reference proteome</keyword>
<evidence type="ECO:0000256" key="3">
    <source>
        <dbReference type="ARBA" id="ARBA00022679"/>
    </source>
</evidence>
<dbReference type="InterPro" id="IPR003594">
    <property type="entry name" value="HATPase_dom"/>
</dbReference>